<dbReference type="InterPro" id="IPR050223">
    <property type="entry name" value="D-isomer_2-hydroxyacid_DH"/>
</dbReference>
<comment type="similarity">
    <text evidence="1 3">Belongs to the D-isomer specific 2-hydroxyacid dehydrogenase family.</text>
</comment>
<evidence type="ECO:0000256" key="3">
    <source>
        <dbReference type="RuleBase" id="RU003719"/>
    </source>
</evidence>
<dbReference type="InterPro" id="IPR036291">
    <property type="entry name" value="NAD(P)-bd_dom_sf"/>
</dbReference>
<dbReference type="FunFam" id="3.40.50.720:FF:000026">
    <property type="entry name" value="Glyoxylate/hydroxypyruvate reductase B"/>
    <property type="match status" value="1"/>
</dbReference>
<dbReference type="InterPro" id="IPR029752">
    <property type="entry name" value="D-isomer_DH_CS1"/>
</dbReference>
<dbReference type="Proteomes" id="UP000326289">
    <property type="component" value="Unassembled WGS sequence"/>
</dbReference>
<dbReference type="GO" id="GO:0051287">
    <property type="term" value="F:NAD binding"/>
    <property type="evidence" value="ECO:0007669"/>
    <property type="project" value="InterPro"/>
</dbReference>
<evidence type="ECO:0000313" key="7">
    <source>
        <dbReference type="Proteomes" id="UP000326289"/>
    </source>
</evidence>
<dbReference type="Gene3D" id="3.40.50.720">
    <property type="entry name" value="NAD(P)-binding Rossmann-like Domain"/>
    <property type="match status" value="2"/>
</dbReference>
<dbReference type="AlphaFoldDB" id="A0A5N6IYW3"/>
<dbReference type="PROSITE" id="PS00670">
    <property type="entry name" value="D_2_HYDROXYACID_DH_2"/>
    <property type="match status" value="1"/>
</dbReference>
<gene>
    <name evidence="6" type="ORF">BDV30DRAFT_228036</name>
</gene>
<feature type="domain" description="D-isomer specific 2-hydroxyacid dehydrogenase NAD-binding" evidence="5">
    <location>
        <begin position="234"/>
        <end position="407"/>
    </location>
</feature>
<dbReference type="PROSITE" id="PS00671">
    <property type="entry name" value="D_2_HYDROXYACID_DH_3"/>
    <property type="match status" value="1"/>
</dbReference>
<feature type="domain" description="D-isomer specific 2-hydroxyacid dehydrogenase catalytic" evidence="4">
    <location>
        <begin position="130"/>
        <end position="438"/>
    </location>
</feature>
<dbReference type="InterPro" id="IPR006139">
    <property type="entry name" value="D-isomer_2_OHA_DH_cat_dom"/>
</dbReference>
<dbReference type="SUPFAM" id="SSF52283">
    <property type="entry name" value="Formate/glycerate dehydrogenase catalytic domain-like"/>
    <property type="match status" value="1"/>
</dbReference>
<dbReference type="InterPro" id="IPR006140">
    <property type="entry name" value="D-isomer_DH_NAD-bd"/>
</dbReference>
<evidence type="ECO:0000259" key="5">
    <source>
        <dbReference type="Pfam" id="PF02826"/>
    </source>
</evidence>
<dbReference type="Pfam" id="PF02826">
    <property type="entry name" value="2-Hacid_dh_C"/>
    <property type="match status" value="1"/>
</dbReference>
<dbReference type="PANTHER" id="PTHR10996">
    <property type="entry name" value="2-HYDROXYACID DEHYDROGENASE-RELATED"/>
    <property type="match status" value="1"/>
</dbReference>
<evidence type="ECO:0000256" key="2">
    <source>
        <dbReference type="ARBA" id="ARBA00023002"/>
    </source>
</evidence>
<evidence type="ECO:0000259" key="4">
    <source>
        <dbReference type="Pfam" id="PF00389"/>
    </source>
</evidence>
<dbReference type="PANTHER" id="PTHR10996:SF269">
    <property type="entry name" value="HYPOTHETICAL D-ISOMER SPECIFIC 2-HYDROXYACID DEHYDROGENASE (EUROFUNG)"/>
    <property type="match status" value="1"/>
</dbReference>
<organism evidence="6 7">
    <name type="scientific">Aspergillus minisclerotigenes</name>
    <dbReference type="NCBI Taxonomy" id="656917"/>
    <lineage>
        <taxon>Eukaryota</taxon>
        <taxon>Fungi</taxon>
        <taxon>Dikarya</taxon>
        <taxon>Ascomycota</taxon>
        <taxon>Pezizomycotina</taxon>
        <taxon>Eurotiomycetes</taxon>
        <taxon>Eurotiomycetidae</taxon>
        <taxon>Eurotiales</taxon>
        <taxon>Aspergillaceae</taxon>
        <taxon>Aspergillus</taxon>
        <taxon>Aspergillus subgen. Circumdati</taxon>
    </lineage>
</organism>
<sequence length="462" mass="51757">MCVVNVSIWNHCRTSNQGPRLFPQQTAHLVWKRGVKQIHEEVGIIILTILTRQMSHTSNGDPLSQELKRGTLLSPRRRTGGCYYFVPECYFIIAKILYYRKDWVGNAVFENMIMPGPRPFILFFNPVRHAVPFYHQLQKVARTEVVTSKSREEFYSDLQKKYKDISIIYRTSASGAVAGNFDADLIQHLPSSCKHICHNGAGYDQIDVNACAKRGITVTYAPDPVTEATADLSIWLMLGALRQLNPSLNSLRTGKFKTGLDFGHDPQGKILGILGMGRIGRAIKKRAEPFGLITKYHNRKPLSSDQAAGAEYVSFEKLLAESDIISINVPLNAQTKGLIGEKEISQMKDGVVIVNTARGAIIDEAAMAKALDSGKIASVGLDVYENEPHVNERLLGNDRALMVPHLGTHTVETLAKMETWAMENARRAALGEKLLSPVPEHVHVQMIRDYRRVDWLFRVVDR</sequence>
<name>A0A5N6IYW3_9EURO</name>
<dbReference type="InterPro" id="IPR029753">
    <property type="entry name" value="D-isomer_DH_CS"/>
</dbReference>
<dbReference type="CDD" id="cd12168">
    <property type="entry name" value="Mand_dh_like"/>
    <property type="match status" value="1"/>
</dbReference>
<reference evidence="6 7" key="1">
    <citation type="submission" date="2019-04" db="EMBL/GenBank/DDBJ databases">
        <title>Fungal friends and foes A comparative genomics study of 23 Aspergillus species from section Flavi.</title>
        <authorList>
            <consortium name="DOE Joint Genome Institute"/>
            <person name="Kjaerbolling I."/>
            <person name="Vesth T.C."/>
            <person name="Frisvad J.C."/>
            <person name="Nybo J.L."/>
            <person name="Theobald S."/>
            <person name="Kildgaard S."/>
            <person name="Petersen T.I."/>
            <person name="Kuo A."/>
            <person name="Sato A."/>
            <person name="Lyhne E.K."/>
            <person name="Kogle M.E."/>
            <person name="Wiebenga A."/>
            <person name="Kun R.S."/>
            <person name="Lubbers R.J."/>
            <person name="Makela M.R."/>
            <person name="Barry K."/>
            <person name="Chovatia M."/>
            <person name="Clum A."/>
            <person name="Daum C."/>
            <person name="Haridas S."/>
            <person name="He G."/>
            <person name="LaButti K."/>
            <person name="Lipzen A."/>
            <person name="Mondo S."/>
            <person name="Pangilinan J."/>
            <person name="Riley R."/>
            <person name="Salamov A."/>
            <person name="Simmons B.A."/>
            <person name="Magnuson J.K."/>
            <person name="Henrissat B."/>
            <person name="Mortensen U.H."/>
            <person name="Larsen T.O."/>
            <person name="De vries R.P."/>
            <person name="Grigoriev I.V."/>
            <person name="Machida M."/>
            <person name="Baker S.E."/>
            <person name="Andersen M.R."/>
        </authorList>
    </citation>
    <scope>NUCLEOTIDE SEQUENCE [LARGE SCALE GENOMIC DNA]</scope>
    <source>
        <strain evidence="6 7">CBS 117635</strain>
    </source>
</reference>
<evidence type="ECO:0000313" key="6">
    <source>
        <dbReference type="EMBL" id="KAB8271555.1"/>
    </source>
</evidence>
<dbReference type="GO" id="GO:0030267">
    <property type="term" value="F:glyoxylate reductase (NADPH) activity"/>
    <property type="evidence" value="ECO:0007669"/>
    <property type="project" value="TreeGrafter"/>
</dbReference>
<dbReference type="Pfam" id="PF00389">
    <property type="entry name" value="2-Hacid_dh"/>
    <property type="match status" value="1"/>
</dbReference>
<protein>
    <submittedName>
        <fullName evidence="6">D-isomer specific 2-hydroxyacid dehydrogenase</fullName>
    </submittedName>
</protein>
<proteinExistence type="inferred from homology"/>
<dbReference type="GO" id="GO:0016618">
    <property type="term" value="F:hydroxypyruvate reductase [NAD(P)H] activity"/>
    <property type="evidence" value="ECO:0007669"/>
    <property type="project" value="TreeGrafter"/>
</dbReference>
<evidence type="ECO:0000256" key="1">
    <source>
        <dbReference type="ARBA" id="ARBA00005854"/>
    </source>
</evidence>
<accession>A0A5N6IYW3</accession>
<dbReference type="SUPFAM" id="SSF51735">
    <property type="entry name" value="NAD(P)-binding Rossmann-fold domains"/>
    <property type="match status" value="1"/>
</dbReference>
<dbReference type="EMBL" id="ML732815">
    <property type="protein sequence ID" value="KAB8271555.1"/>
    <property type="molecule type" value="Genomic_DNA"/>
</dbReference>
<dbReference type="PROSITE" id="PS00065">
    <property type="entry name" value="D_2_HYDROXYACID_DH_1"/>
    <property type="match status" value="1"/>
</dbReference>
<dbReference type="GO" id="GO:0005829">
    <property type="term" value="C:cytosol"/>
    <property type="evidence" value="ECO:0007669"/>
    <property type="project" value="TreeGrafter"/>
</dbReference>
<keyword evidence="7" id="KW-1185">Reference proteome</keyword>
<keyword evidence="2 3" id="KW-0560">Oxidoreductase</keyword>